<reference evidence="2" key="1">
    <citation type="journal article" date="2015" name="Nature">
        <title>Complex archaea that bridge the gap between prokaryotes and eukaryotes.</title>
        <authorList>
            <person name="Spang A."/>
            <person name="Saw J.H."/>
            <person name="Jorgensen S.L."/>
            <person name="Zaremba-Niedzwiedzka K."/>
            <person name="Martijn J."/>
            <person name="Lind A.E."/>
            <person name="van Eijk R."/>
            <person name="Schleper C."/>
            <person name="Guy L."/>
            <person name="Ettema T.J."/>
        </authorList>
    </citation>
    <scope>NUCLEOTIDE SEQUENCE</scope>
</reference>
<proteinExistence type="predicted"/>
<name>A0A0F9CV85_9ZZZZ</name>
<gene>
    <name evidence="2" type="ORF">LCGC14_2622740</name>
</gene>
<dbReference type="EMBL" id="LAZR01044795">
    <property type="protein sequence ID" value="KKL03778.1"/>
    <property type="molecule type" value="Genomic_DNA"/>
</dbReference>
<accession>A0A0F9CV85</accession>
<dbReference type="AlphaFoldDB" id="A0A0F9CV85"/>
<comment type="caution">
    <text evidence="2">The sequence shown here is derived from an EMBL/GenBank/DDBJ whole genome shotgun (WGS) entry which is preliminary data.</text>
</comment>
<feature type="region of interest" description="Disordered" evidence="1">
    <location>
        <begin position="203"/>
        <end position="226"/>
    </location>
</feature>
<sequence>MPPRRDDIPDIEITADGVMRDEGVPVGGLEALLSSKAIVSEPVTCEHGGESKTVIFRELSNDQKQSIMTFALQRVEDKRREQEENGKGTWRDCEADRDVLIGEERELMMLQAAMLDPKTKGPACSLEWLRKRMGTQLAKRLGDRYNTFEMSIDPDKISDDAILAVIDAAEKKTPIDLLTMEFDSILLGRSVQYLVAILSELRTAKSSGSSSSRKPRRKRPKKKASS</sequence>
<feature type="compositionally biased region" description="Basic residues" evidence="1">
    <location>
        <begin position="213"/>
        <end position="226"/>
    </location>
</feature>
<evidence type="ECO:0000256" key="1">
    <source>
        <dbReference type="SAM" id="MobiDB-lite"/>
    </source>
</evidence>
<organism evidence="2">
    <name type="scientific">marine sediment metagenome</name>
    <dbReference type="NCBI Taxonomy" id="412755"/>
    <lineage>
        <taxon>unclassified sequences</taxon>
        <taxon>metagenomes</taxon>
        <taxon>ecological metagenomes</taxon>
    </lineage>
</organism>
<evidence type="ECO:0000313" key="2">
    <source>
        <dbReference type="EMBL" id="KKL03778.1"/>
    </source>
</evidence>
<protein>
    <submittedName>
        <fullName evidence="2">Uncharacterized protein</fullName>
    </submittedName>
</protein>